<feature type="transmembrane region" description="Helical" evidence="1">
    <location>
        <begin position="72"/>
        <end position="93"/>
    </location>
</feature>
<dbReference type="STRING" id="1114856.GCA_000383975_01933"/>
<keyword evidence="1" id="KW-0472">Membrane</keyword>
<sequence>MYRGGDVLESLHGSVPEWLLLLAALVTRLGDVATVISIVILASWLLTWRGTAAELESPETDSIAPNADRAPAVWLVGVVVGGLAAMTALKYLFALPRPELVAATPSMLPTALESTYVSTVTLGGYGFPSGHAVGATVAYGALALATSLGTRRSRLAVAGVLALAVSLSRVVLAVHYPGDIVAGILLGVGYLAAVWWLLERSPADRTTTAFALALGLALVAIAVSGAAGRSVAYAALAAGGLTIWSFARPRSGRLSSARPAYHAESATIALALLVGVIVVGGGLQSVGPAAALGALVVVPAVIRPRLSPS</sequence>
<protein>
    <submittedName>
        <fullName evidence="3">Phosphoesterase PA-phosphatase-related protein</fullName>
    </submittedName>
</protein>
<dbReference type="Proteomes" id="UP000011599">
    <property type="component" value="Unassembled WGS sequence"/>
</dbReference>
<dbReference type="SUPFAM" id="SSF48317">
    <property type="entry name" value="Acid phosphatase/Vanadium-dependent haloperoxidase"/>
    <property type="match status" value="1"/>
</dbReference>
<evidence type="ECO:0000313" key="4">
    <source>
        <dbReference type="Proteomes" id="UP000011599"/>
    </source>
</evidence>
<dbReference type="InterPro" id="IPR036938">
    <property type="entry name" value="PAP2/HPO_sf"/>
</dbReference>
<feature type="transmembrane region" description="Helical" evidence="1">
    <location>
        <begin position="20"/>
        <end position="46"/>
    </location>
</feature>
<dbReference type="PANTHER" id="PTHR14969:SF13">
    <property type="entry name" value="AT30094P"/>
    <property type="match status" value="1"/>
</dbReference>
<dbReference type="Gene3D" id="1.20.144.10">
    <property type="entry name" value="Phosphatidic acid phosphatase type 2/haloperoxidase"/>
    <property type="match status" value="1"/>
</dbReference>
<dbReference type="EMBL" id="AOHW01000002">
    <property type="protein sequence ID" value="ELY46396.1"/>
    <property type="molecule type" value="Genomic_DNA"/>
</dbReference>
<accession>L9WAT8</accession>
<dbReference type="InterPro" id="IPR000326">
    <property type="entry name" value="PAP2/HPO"/>
</dbReference>
<feature type="transmembrane region" description="Helical" evidence="1">
    <location>
        <begin position="180"/>
        <end position="198"/>
    </location>
</feature>
<dbReference type="eggNOG" id="arCOG03058">
    <property type="taxonomic scope" value="Archaea"/>
</dbReference>
<dbReference type="OrthoDB" id="10182at2157"/>
<evidence type="ECO:0000313" key="3">
    <source>
        <dbReference type="EMBL" id="ELY46396.1"/>
    </source>
</evidence>
<feature type="domain" description="Phosphatidic acid phosphatase type 2/haloperoxidase" evidence="2">
    <location>
        <begin position="69"/>
        <end position="195"/>
    </location>
</feature>
<name>L9WAT8_9EURY</name>
<evidence type="ECO:0000259" key="2">
    <source>
        <dbReference type="SMART" id="SM00014"/>
    </source>
</evidence>
<gene>
    <name evidence="3" type="ORF">C496_00590</name>
</gene>
<dbReference type="PATRIC" id="fig|1114856.3.peg.124"/>
<feature type="transmembrane region" description="Helical" evidence="1">
    <location>
        <begin position="259"/>
        <end position="279"/>
    </location>
</feature>
<keyword evidence="4" id="KW-1185">Reference proteome</keyword>
<reference evidence="3 4" key="1">
    <citation type="journal article" date="2014" name="PLoS Genet.">
        <title>Phylogenetically driven sequencing of extremely halophilic archaea reveals strategies for static and dynamic osmo-response.</title>
        <authorList>
            <person name="Becker E.A."/>
            <person name="Seitzer P.M."/>
            <person name="Tritt A."/>
            <person name="Larsen D."/>
            <person name="Krusor M."/>
            <person name="Yao A.I."/>
            <person name="Wu D."/>
            <person name="Madern D."/>
            <person name="Eisen J.A."/>
            <person name="Darling A.E."/>
            <person name="Facciotti M.T."/>
        </authorList>
    </citation>
    <scope>NUCLEOTIDE SEQUENCE [LARGE SCALE GENOMIC DNA]</scope>
    <source>
        <strain evidence="3 4">GA33</strain>
    </source>
</reference>
<feature type="transmembrane region" description="Helical" evidence="1">
    <location>
        <begin position="207"/>
        <end position="224"/>
    </location>
</feature>
<feature type="transmembrane region" description="Helical" evidence="1">
    <location>
        <begin position="155"/>
        <end position="174"/>
    </location>
</feature>
<proteinExistence type="predicted"/>
<comment type="caution">
    <text evidence="3">The sequence shown here is derived from an EMBL/GenBank/DDBJ whole genome shotgun (WGS) entry which is preliminary data.</text>
</comment>
<organism evidence="3 4">
    <name type="scientific">Natronorubrum tibetense GA33</name>
    <dbReference type="NCBI Taxonomy" id="1114856"/>
    <lineage>
        <taxon>Archaea</taxon>
        <taxon>Methanobacteriati</taxon>
        <taxon>Methanobacteriota</taxon>
        <taxon>Stenosarchaea group</taxon>
        <taxon>Halobacteria</taxon>
        <taxon>Halobacteriales</taxon>
        <taxon>Natrialbaceae</taxon>
        <taxon>Natronorubrum</taxon>
    </lineage>
</organism>
<evidence type="ECO:0000256" key="1">
    <source>
        <dbReference type="SAM" id="Phobius"/>
    </source>
</evidence>
<dbReference type="Pfam" id="PF01569">
    <property type="entry name" value="PAP2"/>
    <property type="match status" value="1"/>
</dbReference>
<dbReference type="PANTHER" id="PTHR14969">
    <property type="entry name" value="SPHINGOSINE-1-PHOSPHATE PHOSPHOHYDROLASE"/>
    <property type="match status" value="1"/>
</dbReference>
<keyword evidence="1" id="KW-1133">Transmembrane helix</keyword>
<keyword evidence="1" id="KW-0812">Transmembrane</keyword>
<feature type="transmembrane region" description="Helical" evidence="1">
    <location>
        <begin position="230"/>
        <end position="247"/>
    </location>
</feature>
<dbReference type="SMART" id="SM00014">
    <property type="entry name" value="acidPPc"/>
    <property type="match status" value="1"/>
</dbReference>
<feature type="transmembrane region" description="Helical" evidence="1">
    <location>
        <begin position="129"/>
        <end position="148"/>
    </location>
</feature>
<dbReference type="AlphaFoldDB" id="L9WAT8"/>